<dbReference type="SUPFAM" id="SSF103515">
    <property type="entry name" value="Autotransporter"/>
    <property type="match status" value="1"/>
</dbReference>
<dbReference type="EMBL" id="DAAWBK010000041">
    <property type="protein sequence ID" value="HAF7184283.1"/>
    <property type="molecule type" value="Genomic_DNA"/>
</dbReference>
<evidence type="ECO:0000259" key="2">
    <source>
        <dbReference type="PROSITE" id="PS51208"/>
    </source>
</evidence>
<dbReference type="InterPro" id="IPR011050">
    <property type="entry name" value="Pectin_lyase_fold/virulence"/>
</dbReference>
<dbReference type="EMBL" id="DAAMKA010000053">
    <property type="protein sequence ID" value="HAC6990002.1"/>
    <property type="molecule type" value="Genomic_DNA"/>
</dbReference>
<organism evidence="4">
    <name type="scientific">Salmonella enterica subsp. enterica serovar Napoli</name>
    <dbReference type="NCBI Taxonomy" id="1151001"/>
    <lineage>
        <taxon>Bacteria</taxon>
        <taxon>Pseudomonadati</taxon>
        <taxon>Pseudomonadota</taxon>
        <taxon>Gammaproteobacteria</taxon>
        <taxon>Enterobacterales</taxon>
        <taxon>Enterobacteriaceae</taxon>
        <taxon>Salmonella</taxon>
    </lineage>
</organism>
<comment type="caution">
    <text evidence="4">The sequence shown here is derived from an EMBL/GenBank/DDBJ whole genome shotgun (WGS) entry which is preliminary data.</text>
</comment>
<dbReference type="PROSITE" id="PS51208">
    <property type="entry name" value="AUTOTRANSPORTER"/>
    <property type="match status" value="1"/>
</dbReference>
<dbReference type="SMART" id="SM00869">
    <property type="entry name" value="Autotransporter"/>
    <property type="match status" value="1"/>
</dbReference>
<dbReference type="InterPro" id="IPR012332">
    <property type="entry name" value="Autotransporter_pectin_lyase_C"/>
</dbReference>
<dbReference type="InterPro" id="IPR013425">
    <property type="entry name" value="Autotrns_rpt"/>
</dbReference>
<dbReference type="SUPFAM" id="SSF51126">
    <property type="entry name" value="Pectin lyase-like"/>
    <property type="match status" value="3"/>
</dbReference>
<protein>
    <submittedName>
        <fullName evidence="4">Transporter</fullName>
    </submittedName>
</protein>
<gene>
    <name evidence="3" type="ORF">G0E06_17760</name>
    <name evidence="4" type="ORF">G9X08_001730</name>
</gene>
<reference evidence="4" key="1">
    <citation type="journal article" date="2018" name="Genome Biol.">
        <title>SKESA: strategic k-mer extension for scrupulous assemblies.</title>
        <authorList>
            <person name="Souvorov A."/>
            <person name="Agarwala R."/>
            <person name="Lipman D.J."/>
        </authorList>
    </citation>
    <scope>NUCLEOTIDE SEQUENCE</scope>
    <source>
        <strain evidence="4">Salmonella enterica</strain>
    </source>
</reference>
<sequence>MNKIYRHVWSHVAGCFVAVGEFSTSHTGSKRCRRRLLFTSATPVLLFGLSGVASADDVNWSTVYPSYLFSTDPAYNYDRLIETGTAFTIDNQVLPNHYAPGTTLNILGPIPLMPDVTSGNGVSGRSVAVTSALPGAVAPEGDRILTITATDSQGVVTPITSANIGEFTYSPNPANPQQNQELNVEVPGLDGSFQVISVYDSSTFVSADDTPVGNMQLSVYNPDSVRIMNAFGIAKVSAGGGTANINVGADTNGTTLIAAAENTLDLLTKNSTLARADGDGSATSAVNWLSDNYIHFRPAVVVSPQSQSVGAQSTQYNYTLTLPNYTELPGGRVIQLGTREFTITSSDDIADVNNYLTGQGAYAGSPQIQYWLTAGAAVNGEVIDSAVEAQTVYNSIITGLLNQAQSTQINLTYNVWEDRLAHTNNATIGSGDLRVILANGTGATGTVTADSSLAVDGVSAVMDAVDGGVITNNGTINAWRSSGSSPTSIAMRASNANATNTGVINAGMFLEKDGNNQNVSNAGSVGMQGLAEATLSNTGYINVAVTDSASHSARGMEVRNNATLNNSGTITLTGNSRNTDGRAGGYAIYSDSTGTVTNAGQIYLGATTVLSGDSPDAVNLVGSGALSAGMYTTGKGSMENSSTGIITLLTGTRNAAGMLIEGGTESATNNGQLNVLGTLTPTSSGETSAAASYGMYVKDNGGVVTNNGDIFVDGDNNIALNILAQTANASLNSTASSGIVVGSAGDTGGTDNQPYTYRNYAVYAEGLNNNAAQVTLNSDISLLSAGAIGVHARGNATIDIGANASLSFQNSQQIGYYAWGQGSSINITNATIADSAQTQSILFVVEHGAIFNGNTGTGSSYDLNVSGQGSTGVFANGVDDLNNADPADDVATQLTTGDATITVSGAGAVGVKVTGGANGAITDGAINLTGDNTTAVLVDGRNYNIDATIDPEPRETFVTSDAIITSAAGQTGIVGYNVGYLGNLTLNAGAAIDLLGNSSTGIILHNNGQATVTAPVSVAGTNNIGVDIQNAGLLNNSGAITVSGASGSRNIGLRVQGAGATVSQLGTVTANGGLAAVQLAGDGATLTVNGTGNEITASNGADGVRIDSSGASSFNASNTTIDVSGTGAGINNNASSSNINLNNVTINSGDGPAIRTAVTFTAEGTGNVLNVAGSGSGFAFMQADGSQTTGDLTIGTGYTINGNGTDSTGVLARTSGNVNSGTSITMGATAGAAIEATNASSLSNSGVVTTSSDTGSTILAQNTSAFSNSGTITSTSTTNAQSLIALNGTAASRTITNTGLITSQSENATVIDASGTANNTIVNTGTLRAASDTAQVVLTGSGNDVMNINAGTTQGEITLGSGSDRFGFTAGEFAGGVTFTGADGNDSATFGDVSMTRVGHVLSEGGINNTLTFNSTHSSAGSANIGSLAADDLALGTNIGTGWSTLTLDGDPTDIRVVNDLALSGAAQINVNNRATLRTGDNAVTGGEATVRQYNIATLGTNSLVSFDGAADQTYSGVISGTGGMERIGGGDTILLGDNTYSGNTLIGPDSELALGNGGTTGSLSETTNITDNGLLTVNRADDVVLNGVISGSGAFRQLGSGVTRLGGNNSYAGTTTVEQGTLLINGVQTGTGLTTVMSGTTLGGYGTLGGDVVFETGTVLRPGDDGRGNGTGVLTINGDLTLASDTDSQFQLGEVYTPGGALNDLVTVAGDLTLDGVVNVALTAGGSFLPGVYRLFNYGGALINNTMDIGILPPNDANQYAIQTNIANQVNLVLDFVLPSNQLQFWDGDLNATNHGDGISGNGIVDGGFGSWNALIAGTSNNWTQSNGVGNAPWSQRAFAVFQGEAGTVLVSNAFGDVITSGMQFTTDGYVLTPDLINQDSQLHMVATGIAGVISPDDSYDAVGGTHGDSYFAIRVGDGAAGADVNTTLNVDLVQDSDADGAIRLLKTDPGRLILNGDNQYSGGTEVWNGTLQVSKDSSLGNAGTFVFLKNGATFQTGADYTTERLFIVDGVAGGTFDVYGNTFASQGGIGGDGPLAVKDSSAGTGDGILDLNVANTYQGDTTITGKNGTGTLTVNANATGALGRADSTVTLTDAARLNVNNDSAAQSHLFNVNNATLALNDAATADSSIINLTNGILELTDSSSGSAATINVDAASQMLLSDSADAGASVTNNSGTVAFAGNAQAASARISNLAGGNVTLADSAGSTAIGSLSGAGNVNLGEATLTEGNLGLNDTISGIISGIGGGLVKTGSGTLTLTGDNSYTGATSVQQGVLLVNGDQSAATGAATVDAGATLGGAGALGGSVSVADEGHLTPGATLDSVGELTMDNLTLAQNAQLDFQFGQSGTPGGALNDLLTVNGDLNLDGTLNITQTPGGNFNVGVYRVIDYSGTLTNNILEIGTAPAAADDLYVQTSIDGQVNLVNRTGYTMRFWDGFGGAGGSLKNNDVIDGGNGVWQNSNGNDNWTTDRTNPEGAFNTPFSDGAFAVFGGESGTVTVDNSLGAVTISGAQFMTDGYVINDGVITINTADTILRVGDGTVRGAGYTATLNSLITGSGGLNKTDLGTLVLNGDNTYQGVTAISGGVLQVSGDPNLGAADTGIILSGGTLRYGAAFDTARAVTLAGDGGAIDTNGNNVSLLTAVGGSGNLAKQGDGTLTLTQDSSFQGETTIRNGTLQLGNGGNSGSVLGNIVNLATLVVNRANTLELNGIITGTGDFIQRGDGTTVLNGLNKWTGYTLVENGTLLAGGIDRLSSASSHIVSSNGTLDTGGHNQTVADLVNQGTVNLRGGNVGSTLTVAGDYVGLDGTLKIAAQQHSPGVADHLVIDGGTASGTTLLDIDVSRLGEPTEGDGILVVDAINGGVTTAQTTKDAFTIGSDYLTAGAWEYQLFAGDLNGAGEDWFLRAGYRPDVPGFDTLPSIIRQADLFVLGTLHLRQGDEQPYRADNPADQEGRFWARYLTKTIDQKLDDATGSTSHSQYNGMQMGLDLWQDDKWRAGMYTTFLDIDSSIDGNTGMSGGAAYNSTFSTYLGGYATWTDTDGFYVDNVLQYGYHSVDLKNMTDHETYHPDGNTITASVEVGKPWYFGDTGWALEPQAQLIWQWSDFDDVTLNDPAKTRVSINADSAVIGRLGARLTAEYDTNYGKVKPYVRVNYWQELTDGQDEVTYRNTANSDGKTTLKANQQFAATEAAIGATWTVTDDVQAYTEVGKTWDNSGKTSLDADISASLGMKIRF</sequence>
<evidence type="ECO:0000313" key="3">
    <source>
        <dbReference type="EMBL" id="HAC6990002.1"/>
    </source>
</evidence>
<dbReference type="Pfam" id="PF12951">
    <property type="entry name" value="PATR"/>
    <property type="match status" value="8"/>
</dbReference>
<dbReference type="Pfam" id="PF13018">
    <property type="entry name" value="ESPR"/>
    <property type="match status" value="1"/>
</dbReference>
<dbReference type="InterPro" id="IPR036709">
    <property type="entry name" value="Autotransporte_beta_dom_sf"/>
</dbReference>
<dbReference type="InterPro" id="IPR051551">
    <property type="entry name" value="Autotransporter_adhesion"/>
</dbReference>
<name>A0A5I5V3A6_SALET</name>
<dbReference type="NCBIfam" id="TIGR02601">
    <property type="entry name" value="autotrns_rpt"/>
    <property type="match status" value="6"/>
</dbReference>
<dbReference type="Gene3D" id="2.40.128.130">
    <property type="entry name" value="Autotransporter beta-domain"/>
    <property type="match status" value="1"/>
</dbReference>
<evidence type="ECO:0000256" key="1">
    <source>
        <dbReference type="ARBA" id="ARBA00022729"/>
    </source>
</evidence>
<dbReference type="InterPro" id="IPR005546">
    <property type="entry name" value="Autotransporte_beta"/>
</dbReference>
<keyword evidence="1" id="KW-0732">Signal</keyword>
<dbReference type="PANTHER" id="PTHR35037">
    <property type="entry name" value="C-TERMINAL REGION OF AIDA-LIKE PROTEIN"/>
    <property type="match status" value="1"/>
</dbReference>
<dbReference type="Gene3D" id="2.160.20.20">
    <property type="match status" value="1"/>
</dbReference>
<proteinExistence type="predicted"/>
<dbReference type="InterPro" id="IPR024973">
    <property type="entry name" value="ESPR"/>
</dbReference>
<feature type="domain" description="Autotransporter" evidence="2">
    <location>
        <begin position="2945"/>
        <end position="3230"/>
    </location>
</feature>
<accession>A0A5I5V3A6</accession>
<dbReference type="PANTHER" id="PTHR35037:SF3">
    <property type="entry name" value="C-TERMINAL REGION OF AIDA-LIKE PROTEIN"/>
    <property type="match status" value="1"/>
</dbReference>
<evidence type="ECO:0000313" key="4">
    <source>
        <dbReference type="EMBL" id="HAF7184283.1"/>
    </source>
</evidence>
<reference evidence="4" key="2">
    <citation type="submission" date="2018-07" db="EMBL/GenBank/DDBJ databases">
        <authorList>
            <consortium name="NCBI Pathogen Detection Project"/>
        </authorList>
    </citation>
    <scope>NUCLEOTIDE SEQUENCE</scope>
    <source>
        <strain evidence="4">Salmonella enterica</strain>
    </source>
</reference>